<evidence type="ECO:0000313" key="3">
    <source>
        <dbReference type="EMBL" id="OBA19843.1"/>
    </source>
</evidence>
<dbReference type="Pfam" id="PF14616">
    <property type="entry name" value="Rua1_C"/>
    <property type="match status" value="1"/>
</dbReference>
<dbReference type="AlphaFoldDB" id="A0A1A0H7G5"/>
<feature type="compositionally biased region" description="Low complexity" evidence="1">
    <location>
        <begin position="412"/>
        <end position="429"/>
    </location>
</feature>
<gene>
    <name evidence="3" type="ORF">METBIDRAFT_230395</name>
</gene>
<sequence>MAFLRSDFEQYTLLGGLSFQGSTVDFLAVEAADDCFDLIGCPDISKQTTDYFSHWEVNGLDPEGEGSAKDEIDELLEQFDFGGGNPFLAQTDDKSIFGPEDSTIQQIEETLEDFLEEELRNQINESLLSQPQQNAPAKSTKIHLSHNSNKASPPENSLLLDSSLLSLTFSASQDLSLPLIASQTCGMTLQIEAVDEVDSNRAANGEFYKCEHELTDDQFAVPFVENDLSFELLSSDNSRTFEDTFAMELELSQFAAGVLQTVEESSTRAGLSGTRQTPHVHFENSYDYIEPSLELDQLSNELAPLFVQNLFYETTLQDLSQRHGTEFDFDNNIDYGYDSAFQNSYVYLNAEEMHSATVGITPLILSTVPRSFPEVPNLPIPLRGLLDFGIGGLASINEFNRGENYQFGSQLTPFNSSTTGSSSNRNSPPRTLDGNPDDSKPERPKRPKKEKRKFDYSSVKPKNLVVKEPHLQNVAKNPPQNVEEYESVLIELWDPSLGAIKRIRHIRGDIDYLHDLHPHVFYERNPYFKPHRPYQQEFTRVELNPLTGAPIMETRSALCVYCENFHFYELKNSCYSQHMSHSHGIYTDDYLTPDPLLIGRYLLSKKSSPTRKTLPRQRSHEGVVCPACYEVVEILCWSSTKTTKPLSNYLRHFKEKHRVEKRKETFFRLHA</sequence>
<feature type="domain" description="Transcription regulator Rua1 C-terminal" evidence="2">
    <location>
        <begin position="530"/>
        <end position="657"/>
    </location>
</feature>
<evidence type="ECO:0000313" key="4">
    <source>
        <dbReference type="Proteomes" id="UP000092555"/>
    </source>
</evidence>
<dbReference type="RefSeq" id="XP_018710368.1">
    <property type="nucleotide sequence ID" value="XM_018855250.1"/>
</dbReference>
<name>A0A1A0H7G5_9ASCO</name>
<dbReference type="GeneID" id="30028226"/>
<feature type="compositionally biased region" description="Polar residues" evidence="1">
    <location>
        <begin position="128"/>
        <end position="137"/>
    </location>
</feature>
<dbReference type="InterPro" id="IPR028012">
    <property type="entry name" value="Rua1_C"/>
</dbReference>
<evidence type="ECO:0000259" key="2">
    <source>
        <dbReference type="Pfam" id="PF14616"/>
    </source>
</evidence>
<proteinExistence type="predicted"/>
<protein>
    <recommendedName>
        <fullName evidence="2">Transcription regulator Rua1 C-terminal domain-containing protein</fullName>
    </recommendedName>
</protein>
<feature type="compositionally biased region" description="Polar residues" evidence="1">
    <location>
        <begin position="145"/>
        <end position="155"/>
    </location>
</feature>
<dbReference type="OrthoDB" id="4096316at2759"/>
<dbReference type="Proteomes" id="UP000092555">
    <property type="component" value="Unassembled WGS sequence"/>
</dbReference>
<keyword evidence="4" id="KW-1185">Reference proteome</keyword>
<reference evidence="3 4" key="1">
    <citation type="submission" date="2016-05" db="EMBL/GenBank/DDBJ databases">
        <title>Comparative genomics of biotechnologically important yeasts.</title>
        <authorList>
            <consortium name="DOE Joint Genome Institute"/>
            <person name="Riley R."/>
            <person name="Haridas S."/>
            <person name="Wolfe K.H."/>
            <person name="Lopes M.R."/>
            <person name="Hittinger C.T."/>
            <person name="Goker M."/>
            <person name="Salamov A."/>
            <person name="Wisecaver J."/>
            <person name="Long T.M."/>
            <person name="Aerts A.L."/>
            <person name="Barry K."/>
            <person name="Choi C."/>
            <person name="Clum A."/>
            <person name="Coughlan A.Y."/>
            <person name="Deshpande S."/>
            <person name="Douglass A.P."/>
            <person name="Hanson S.J."/>
            <person name="Klenk H.-P."/>
            <person name="LaButti K."/>
            <person name="Lapidus A."/>
            <person name="Lindquist E."/>
            <person name="Lipzen A."/>
            <person name="Meier-kolthoff J.P."/>
            <person name="Ohm R.A."/>
            <person name="Otillar R.P."/>
            <person name="Pangilinan J."/>
            <person name="Peng Y."/>
            <person name="Rokas A."/>
            <person name="Rosa C.A."/>
            <person name="Scheuner C."/>
            <person name="Sibirny A.A."/>
            <person name="Slot J.C."/>
            <person name="Stielow J.B."/>
            <person name="Sun H."/>
            <person name="Kurtzman C.P."/>
            <person name="Blackwell M."/>
            <person name="Grigoriev I.V."/>
            <person name="Jeffries T.W."/>
        </authorList>
    </citation>
    <scope>NUCLEOTIDE SEQUENCE [LARGE SCALE GENOMIC DNA]</scope>
    <source>
        <strain evidence="3 4">NRRL YB-4993</strain>
    </source>
</reference>
<feature type="region of interest" description="Disordered" evidence="1">
    <location>
        <begin position="407"/>
        <end position="459"/>
    </location>
</feature>
<organism evidence="3 4">
    <name type="scientific">Metschnikowia bicuspidata var. bicuspidata NRRL YB-4993</name>
    <dbReference type="NCBI Taxonomy" id="869754"/>
    <lineage>
        <taxon>Eukaryota</taxon>
        <taxon>Fungi</taxon>
        <taxon>Dikarya</taxon>
        <taxon>Ascomycota</taxon>
        <taxon>Saccharomycotina</taxon>
        <taxon>Pichiomycetes</taxon>
        <taxon>Metschnikowiaceae</taxon>
        <taxon>Metschnikowia</taxon>
    </lineage>
</organism>
<accession>A0A1A0H7G5</accession>
<feature type="region of interest" description="Disordered" evidence="1">
    <location>
        <begin position="128"/>
        <end position="155"/>
    </location>
</feature>
<dbReference type="EMBL" id="LXTC01000005">
    <property type="protein sequence ID" value="OBA19843.1"/>
    <property type="molecule type" value="Genomic_DNA"/>
</dbReference>
<evidence type="ECO:0000256" key="1">
    <source>
        <dbReference type="SAM" id="MobiDB-lite"/>
    </source>
</evidence>
<comment type="caution">
    <text evidence="3">The sequence shown here is derived from an EMBL/GenBank/DDBJ whole genome shotgun (WGS) entry which is preliminary data.</text>
</comment>